<dbReference type="EC" id="2.7.11.13" evidence="2"/>
<evidence type="ECO:0000256" key="9">
    <source>
        <dbReference type="ARBA" id="ARBA00022777"/>
    </source>
</evidence>
<dbReference type="InterPro" id="IPR017441">
    <property type="entry name" value="Protein_kinase_ATP_BS"/>
</dbReference>
<reference evidence="17 18" key="1">
    <citation type="journal article" date="2022" name="Nat. Ecol. Evol.">
        <title>A masculinizing supergene underlies an exaggerated male reproductive morph in a spider.</title>
        <authorList>
            <person name="Hendrickx F."/>
            <person name="De Corte Z."/>
            <person name="Sonet G."/>
            <person name="Van Belleghem S.M."/>
            <person name="Kostlbacher S."/>
            <person name="Vangestel C."/>
        </authorList>
    </citation>
    <scope>NUCLEOTIDE SEQUENCE [LARGE SCALE GENOMIC DNA]</scope>
    <source>
        <strain evidence="17">W744_W776</strain>
    </source>
</reference>
<dbReference type="PROSITE" id="PS51285">
    <property type="entry name" value="AGC_KINASE_CTER"/>
    <property type="match status" value="1"/>
</dbReference>
<evidence type="ECO:0000256" key="12">
    <source>
        <dbReference type="PROSITE-ProRule" id="PRU10141"/>
    </source>
</evidence>
<evidence type="ECO:0000259" key="16">
    <source>
        <dbReference type="PROSITE" id="PS51745"/>
    </source>
</evidence>
<evidence type="ECO:0000313" key="17">
    <source>
        <dbReference type="EMBL" id="KAG8190705.1"/>
    </source>
</evidence>
<dbReference type="Pfam" id="PF00564">
    <property type="entry name" value="PB1"/>
    <property type="match status" value="1"/>
</dbReference>
<keyword evidence="5" id="KW-0808">Transferase</keyword>
<dbReference type="SUPFAM" id="SSF57889">
    <property type="entry name" value="Cysteine-rich domain"/>
    <property type="match status" value="1"/>
</dbReference>
<dbReference type="Proteomes" id="UP000827092">
    <property type="component" value="Unassembled WGS sequence"/>
</dbReference>
<dbReference type="InterPro" id="IPR011009">
    <property type="entry name" value="Kinase-like_dom_sf"/>
</dbReference>
<proteinExistence type="inferred from homology"/>
<dbReference type="FunFam" id="3.30.200.20:FF:000103">
    <property type="entry name" value="Protein kinase C"/>
    <property type="match status" value="1"/>
</dbReference>
<keyword evidence="11 12" id="KW-0067">ATP-binding</keyword>
<feature type="domain" description="AGC-kinase C-terminal" evidence="15">
    <location>
        <begin position="492"/>
        <end position="563"/>
    </location>
</feature>
<evidence type="ECO:0000256" key="5">
    <source>
        <dbReference type="ARBA" id="ARBA00022679"/>
    </source>
</evidence>
<evidence type="ECO:0000256" key="7">
    <source>
        <dbReference type="ARBA" id="ARBA00022741"/>
    </source>
</evidence>
<evidence type="ECO:0000256" key="2">
    <source>
        <dbReference type="ARBA" id="ARBA00012429"/>
    </source>
</evidence>
<evidence type="ECO:0000256" key="3">
    <source>
        <dbReference type="ARBA" id="ARBA00022527"/>
    </source>
</evidence>
<evidence type="ECO:0000313" key="18">
    <source>
        <dbReference type="Proteomes" id="UP000827092"/>
    </source>
</evidence>
<evidence type="ECO:0000256" key="4">
    <source>
        <dbReference type="ARBA" id="ARBA00022553"/>
    </source>
</evidence>
<evidence type="ECO:0000256" key="11">
    <source>
        <dbReference type="ARBA" id="ARBA00022840"/>
    </source>
</evidence>
<dbReference type="Gene3D" id="3.30.200.20">
    <property type="entry name" value="Phosphorylase Kinase, domain 1"/>
    <property type="match status" value="1"/>
</dbReference>
<dbReference type="SMART" id="SM00133">
    <property type="entry name" value="S_TK_X"/>
    <property type="match status" value="1"/>
</dbReference>
<keyword evidence="4" id="KW-0597">Phosphoprotein</keyword>
<keyword evidence="9" id="KW-0418">Kinase</keyword>
<dbReference type="SUPFAM" id="SSF54277">
    <property type="entry name" value="CAD &amp; PB1 domains"/>
    <property type="match status" value="1"/>
</dbReference>
<dbReference type="Pfam" id="PF00069">
    <property type="entry name" value="Pkinase"/>
    <property type="match status" value="1"/>
</dbReference>
<accession>A0AAV6V1S8</accession>
<organism evidence="17 18">
    <name type="scientific">Oedothorax gibbosus</name>
    <dbReference type="NCBI Taxonomy" id="931172"/>
    <lineage>
        <taxon>Eukaryota</taxon>
        <taxon>Metazoa</taxon>
        <taxon>Ecdysozoa</taxon>
        <taxon>Arthropoda</taxon>
        <taxon>Chelicerata</taxon>
        <taxon>Arachnida</taxon>
        <taxon>Araneae</taxon>
        <taxon>Araneomorphae</taxon>
        <taxon>Entelegynae</taxon>
        <taxon>Araneoidea</taxon>
        <taxon>Linyphiidae</taxon>
        <taxon>Erigoninae</taxon>
        <taxon>Oedothorax</taxon>
    </lineage>
</organism>
<dbReference type="SMART" id="SM00220">
    <property type="entry name" value="S_TKc"/>
    <property type="match status" value="1"/>
</dbReference>
<dbReference type="GO" id="GO:0008270">
    <property type="term" value="F:zinc ion binding"/>
    <property type="evidence" value="ECO:0007669"/>
    <property type="project" value="UniProtKB-KW"/>
</dbReference>
<protein>
    <recommendedName>
        <fullName evidence="2">protein kinase C</fullName>
        <ecNumber evidence="2">2.7.11.13</ecNumber>
    </recommendedName>
</protein>
<keyword evidence="3" id="KW-0723">Serine/threonine-protein kinase</keyword>
<dbReference type="SMART" id="SM00666">
    <property type="entry name" value="PB1"/>
    <property type="match status" value="1"/>
</dbReference>
<evidence type="ECO:0000256" key="8">
    <source>
        <dbReference type="ARBA" id="ARBA00022771"/>
    </source>
</evidence>
<dbReference type="PROSITE" id="PS50011">
    <property type="entry name" value="PROTEIN_KINASE_DOM"/>
    <property type="match status" value="1"/>
</dbReference>
<name>A0AAV6V1S8_9ARAC</name>
<feature type="binding site" evidence="12">
    <location>
        <position position="260"/>
    </location>
    <ligand>
        <name>ATP</name>
        <dbReference type="ChEBI" id="CHEBI:30616"/>
    </ligand>
</feature>
<keyword evidence="8" id="KW-0863">Zinc-finger</keyword>
<dbReference type="PANTHER" id="PTHR24351">
    <property type="entry name" value="RIBOSOMAL PROTEIN S6 KINASE"/>
    <property type="match status" value="1"/>
</dbReference>
<dbReference type="FunFam" id="1.10.510.10:FF:000048">
    <property type="entry name" value="Protein kinase C"/>
    <property type="match status" value="1"/>
</dbReference>
<dbReference type="GO" id="GO:0004697">
    <property type="term" value="F:diacylglycerol-dependent serine/threonine kinase activity"/>
    <property type="evidence" value="ECO:0007669"/>
    <property type="project" value="UniProtKB-EC"/>
</dbReference>
<feature type="domain" description="Protein kinase" evidence="13">
    <location>
        <begin position="227"/>
        <end position="491"/>
    </location>
</feature>
<evidence type="ECO:0000256" key="1">
    <source>
        <dbReference type="ARBA" id="ARBA00005490"/>
    </source>
</evidence>
<dbReference type="InterPro" id="IPR000719">
    <property type="entry name" value="Prot_kinase_dom"/>
</dbReference>
<feature type="domain" description="PB1" evidence="16">
    <location>
        <begin position="6"/>
        <end position="89"/>
    </location>
</feature>
<evidence type="ECO:0000259" key="13">
    <source>
        <dbReference type="PROSITE" id="PS50011"/>
    </source>
</evidence>
<dbReference type="InterPro" id="IPR002219">
    <property type="entry name" value="PKC_DAG/PE"/>
</dbReference>
<keyword evidence="10" id="KW-0862">Zinc</keyword>
<dbReference type="InterPro" id="IPR046349">
    <property type="entry name" value="C1-like_sf"/>
</dbReference>
<dbReference type="PROSITE" id="PS51745">
    <property type="entry name" value="PB1"/>
    <property type="match status" value="1"/>
</dbReference>
<dbReference type="Gene3D" id="3.10.20.90">
    <property type="entry name" value="Phosphatidylinositol 3-kinase Catalytic Subunit, Chain A, domain 1"/>
    <property type="match status" value="1"/>
</dbReference>
<keyword evidence="18" id="KW-1185">Reference proteome</keyword>
<dbReference type="PROSITE" id="PS00479">
    <property type="entry name" value="ZF_DAG_PE_1"/>
    <property type="match status" value="1"/>
</dbReference>
<keyword evidence="7 12" id="KW-0547">Nucleotide-binding</keyword>
<dbReference type="AlphaFoldDB" id="A0AAV6V1S8"/>
<gene>
    <name evidence="17" type="ORF">JTE90_004208</name>
</gene>
<dbReference type="InterPro" id="IPR000961">
    <property type="entry name" value="AGC-kinase_C"/>
</dbReference>
<comment type="caution">
    <text evidence="17">The sequence shown here is derived from an EMBL/GenBank/DDBJ whole genome shotgun (WGS) entry which is preliminary data.</text>
</comment>
<evidence type="ECO:0000259" key="15">
    <source>
        <dbReference type="PROSITE" id="PS51285"/>
    </source>
</evidence>
<evidence type="ECO:0000256" key="10">
    <source>
        <dbReference type="ARBA" id="ARBA00022833"/>
    </source>
</evidence>
<evidence type="ECO:0000256" key="6">
    <source>
        <dbReference type="ARBA" id="ARBA00022723"/>
    </source>
</evidence>
<dbReference type="Gene3D" id="3.30.60.20">
    <property type="match status" value="1"/>
</dbReference>
<dbReference type="InterPro" id="IPR053793">
    <property type="entry name" value="PB1-like"/>
</dbReference>
<feature type="domain" description="Phorbol-ester/DAG-type" evidence="14">
    <location>
        <begin position="121"/>
        <end position="171"/>
    </location>
</feature>
<dbReference type="SUPFAM" id="SSF56112">
    <property type="entry name" value="Protein kinase-like (PK-like)"/>
    <property type="match status" value="1"/>
</dbReference>
<dbReference type="SMART" id="SM00109">
    <property type="entry name" value="C1"/>
    <property type="match status" value="1"/>
</dbReference>
<dbReference type="InterPro" id="IPR000270">
    <property type="entry name" value="PB1_dom"/>
</dbReference>
<evidence type="ECO:0000259" key="14">
    <source>
        <dbReference type="PROSITE" id="PS50081"/>
    </source>
</evidence>
<dbReference type="GO" id="GO:0005524">
    <property type="term" value="F:ATP binding"/>
    <property type="evidence" value="ECO:0007669"/>
    <property type="project" value="UniProtKB-UniRule"/>
</dbReference>
<dbReference type="Pfam" id="PF00130">
    <property type="entry name" value="C1_1"/>
    <property type="match status" value="1"/>
</dbReference>
<dbReference type="Gene3D" id="1.10.510.10">
    <property type="entry name" value="Transferase(Phosphotransferase) domain 1"/>
    <property type="match status" value="1"/>
</dbReference>
<sequence>MAAENEIKLRTHYQDKIFISYIPPNPTISEFRAFVRNSCNFLTRMPFTVKWFDDLKDLCPISSQNELNYAVSFYVEQKLPEIEIYIFADVPLENGTLCYNEKELLLEMQCKKNRKFYIVNGHMLQKDESNSRAFCALCRSRIWLLEGPGLRCSSCKILVHKKCHKFMNLGCLVFPKQNCDSKHENSNVGVGNLDTVDANPEKAVVEATKPNNVVRKNLPFKYSLESFNLLKVIGRGSFAKVLMVELRSTNDIYAMKIVKKKFTRHDDYRWVKTERNVLERVSNYPFLINLHSSFQTPSHLFFVTELAQGGDLLFFMQNLRQTRLATDYSQFYSAEIALALNYLHERGIINRDLKLENILLDRDGHIKVADFGMCKEGIARGETTRTYCGTRDYMAPEIILGKRYGIEVDWWSFGVILYELLVHKLPFHIPARLDDTSDLNNQWDVCHVHYPSWLTSSETSILKAFLKKDPKKRLGSNPQTGFWDIKSHRFFEGIDWHRLELKEVQPPFTPFLMSATDDRYFHKTNLCKPVELTPVKQSILDKIDQSCFEGFDYVNLHFYNDQCIV</sequence>
<comment type="similarity">
    <text evidence="1">Belongs to the protein kinase superfamily. AGC Ser/Thr protein kinase family. PKC subfamily.</text>
</comment>
<keyword evidence="6" id="KW-0479">Metal-binding</keyword>
<dbReference type="PROSITE" id="PS50081">
    <property type="entry name" value="ZF_DAG_PE_2"/>
    <property type="match status" value="1"/>
</dbReference>
<dbReference type="PROSITE" id="PS00107">
    <property type="entry name" value="PROTEIN_KINASE_ATP"/>
    <property type="match status" value="1"/>
</dbReference>
<dbReference type="EMBL" id="JAFNEN010000176">
    <property type="protein sequence ID" value="KAG8190705.1"/>
    <property type="molecule type" value="Genomic_DNA"/>
</dbReference>